<dbReference type="GO" id="GO:0005886">
    <property type="term" value="C:plasma membrane"/>
    <property type="evidence" value="ECO:0007669"/>
    <property type="project" value="UniProtKB-SubCell"/>
</dbReference>
<dbReference type="AlphaFoldDB" id="A0A9X2MVY0"/>
<dbReference type="SUPFAM" id="SSF161098">
    <property type="entry name" value="MetI-like"/>
    <property type="match status" value="1"/>
</dbReference>
<proteinExistence type="inferred from homology"/>
<dbReference type="GO" id="GO:0055085">
    <property type="term" value="P:transmembrane transport"/>
    <property type="evidence" value="ECO:0007669"/>
    <property type="project" value="InterPro"/>
</dbReference>
<comment type="subcellular location">
    <subcellularLocation>
        <location evidence="6">Cell membrane</location>
        <topology evidence="6">Multi-pass membrane protein</topology>
    </subcellularLocation>
    <subcellularLocation>
        <location evidence="1">Membrane</location>
        <topology evidence="1">Multi-pass membrane protein</topology>
    </subcellularLocation>
</comment>
<feature type="transmembrane region" description="Helical" evidence="6">
    <location>
        <begin position="274"/>
        <end position="295"/>
    </location>
</feature>
<keyword evidence="4 6" id="KW-1133">Transmembrane helix</keyword>
<evidence type="ECO:0000256" key="3">
    <source>
        <dbReference type="ARBA" id="ARBA00022692"/>
    </source>
</evidence>
<dbReference type="InterPro" id="IPR035906">
    <property type="entry name" value="MetI-like_sf"/>
</dbReference>
<evidence type="ECO:0000259" key="7">
    <source>
        <dbReference type="PROSITE" id="PS50928"/>
    </source>
</evidence>
<evidence type="ECO:0000313" key="9">
    <source>
        <dbReference type="Proteomes" id="UP001141950"/>
    </source>
</evidence>
<organism evidence="8 9">
    <name type="scientific">Paenibacillus soyae</name>
    <dbReference type="NCBI Taxonomy" id="2969249"/>
    <lineage>
        <taxon>Bacteria</taxon>
        <taxon>Bacillati</taxon>
        <taxon>Bacillota</taxon>
        <taxon>Bacilli</taxon>
        <taxon>Bacillales</taxon>
        <taxon>Paenibacillaceae</taxon>
        <taxon>Paenibacillus</taxon>
    </lineage>
</organism>
<dbReference type="InterPro" id="IPR000515">
    <property type="entry name" value="MetI-like"/>
</dbReference>
<feature type="transmembrane region" description="Helical" evidence="6">
    <location>
        <begin position="21"/>
        <end position="47"/>
    </location>
</feature>
<evidence type="ECO:0000313" key="8">
    <source>
        <dbReference type="EMBL" id="MCR2804642.1"/>
    </source>
</evidence>
<dbReference type="EMBL" id="JANIPJ010000007">
    <property type="protein sequence ID" value="MCR2804642.1"/>
    <property type="molecule type" value="Genomic_DNA"/>
</dbReference>
<feature type="transmembrane region" description="Helical" evidence="6">
    <location>
        <begin position="120"/>
        <end position="140"/>
    </location>
</feature>
<dbReference type="Proteomes" id="UP001141950">
    <property type="component" value="Unassembled WGS sequence"/>
</dbReference>
<dbReference type="PROSITE" id="PS50928">
    <property type="entry name" value="ABC_TM1"/>
    <property type="match status" value="1"/>
</dbReference>
<dbReference type="Gene3D" id="1.10.3720.10">
    <property type="entry name" value="MetI-like"/>
    <property type="match status" value="1"/>
</dbReference>
<accession>A0A9X2MVY0</accession>
<dbReference type="PANTHER" id="PTHR43496:SF1">
    <property type="entry name" value="POLYGALACTURONAN_RHAMNOGALACTURONAN TRANSPORT SYSTEM PERMEASE PROTEIN YTEP"/>
    <property type="match status" value="1"/>
</dbReference>
<keyword evidence="2 6" id="KW-0813">Transport</keyword>
<keyword evidence="3 6" id="KW-0812">Transmembrane</keyword>
<sequence>MARSAISAANRWKYMKRDKYLYLLMLPGLFLIFLFKYVPMYGIVIAFKDYNILLGVFDSPWVGLDQFERLFRTPDFIQIFRNTFLISLYKLVFGFPAPIILALLLNELRNGFFKRFTQSVLYLPHFLSWVIFTGIIVAFLNPVDGVVNYVLSAAGMKTVNFMIIPEYFRTLLVSTHIYKEMGWGTIIYLAAMSGVNPDLYEAARVDGANKFRQMWHVTLPSIRSVILILMILDLGSILEAGFMQVFLLYNPLVYDVGDIIDTYVYRVGIQSANYSLATAAGLFKSVISLALIYTANKIVQKSGQNGLW</sequence>
<dbReference type="PANTHER" id="PTHR43496">
    <property type="entry name" value="PROTEIN LPLB"/>
    <property type="match status" value="1"/>
</dbReference>
<dbReference type="Pfam" id="PF00528">
    <property type="entry name" value="BPD_transp_1"/>
    <property type="match status" value="1"/>
</dbReference>
<keyword evidence="5 6" id="KW-0472">Membrane</keyword>
<comment type="caution">
    <text evidence="8">The sequence shown here is derived from an EMBL/GenBank/DDBJ whole genome shotgun (WGS) entry which is preliminary data.</text>
</comment>
<feature type="domain" description="ABC transmembrane type-1" evidence="7">
    <location>
        <begin position="80"/>
        <end position="295"/>
    </location>
</feature>
<gene>
    <name evidence="8" type="ORF">NQZ67_12210</name>
</gene>
<protein>
    <submittedName>
        <fullName evidence="8">ABC transporter permease subunit</fullName>
    </submittedName>
</protein>
<evidence type="ECO:0000256" key="1">
    <source>
        <dbReference type="ARBA" id="ARBA00004141"/>
    </source>
</evidence>
<dbReference type="RefSeq" id="WP_257445800.1">
    <property type="nucleotide sequence ID" value="NZ_JANIPJ010000007.1"/>
</dbReference>
<evidence type="ECO:0000256" key="2">
    <source>
        <dbReference type="ARBA" id="ARBA00022448"/>
    </source>
</evidence>
<evidence type="ECO:0000256" key="6">
    <source>
        <dbReference type="RuleBase" id="RU363032"/>
    </source>
</evidence>
<feature type="transmembrane region" description="Helical" evidence="6">
    <location>
        <begin position="88"/>
        <end position="108"/>
    </location>
</feature>
<evidence type="ECO:0000256" key="4">
    <source>
        <dbReference type="ARBA" id="ARBA00022989"/>
    </source>
</evidence>
<reference evidence="8" key="1">
    <citation type="submission" date="2022-08" db="EMBL/GenBank/DDBJ databases">
        <title>The genomic sequence of strain Paenibacillus sp. SCIV0701.</title>
        <authorList>
            <person name="Zhao H."/>
        </authorList>
    </citation>
    <scope>NUCLEOTIDE SEQUENCE</scope>
    <source>
        <strain evidence="8">SCIV0701</strain>
    </source>
</reference>
<feature type="transmembrane region" description="Helical" evidence="6">
    <location>
        <begin position="225"/>
        <end position="249"/>
    </location>
</feature>
<name>A0A9X2MVY0_9BACL</name>
<keyword evidence="9" id="KW-1185">Reference proteome</keyword>
<comment type="similarity">
    <text evidence="6">Belongs to the binding-protein-dependent transport system permease family.</text>
</comment>
<dbReference type="CDD" id="cd06261">
    <property type="entry name" value="TM_PBP2"/>
    <property type="match status" value="1"/>
</dbReference>
<evidence type="ECO:0000256" key="5">
    <source>
        <dbReference type="ARBA" id="ARBA00023136"/>
    </source>
</evidence>